<dbReference type="EMBL" id="MDYM01000028">
    <property type="protein sequence ID" value="OQD60097.1"/>
    <property type="molecule type" value="Genomic_DNA"/>
</dbReference>
<protein>
    <submittedName>
        <fullName evidence="1">Uncharacterized protein</fullName>
    </submittedName>
</protein>
<evidence type="ECO:0000313" key="2">
    <source>
        <dbReference type="Proteomes" id="UP000191408"/>
    </source>
</evidence>
<evidence type="ECO:0000313" key="1">
    <source>
        <dbReference type="EMBL" id="OQD60097.1"/>
    </source>
</evidence>
<reference evidence="2" key="1">
    <citation type="journal article" date="2017" name="Nat. Microbiol.">
        <title>Global analysis of biosynthetic gene clusters reveals vast potential of secondary metabolite production in Penicillium species.</title>
        <authorList>
            <person name="Nielsen J.C."/>
            <person name="Grijseels S."/>
            <person name="Prigent S."/>
            <person name="Ji B."/>
            <person name="Dainat J."/>
            <person name="Nielsen K.F."/>
            <person name="Frisvad J.C."/>
            <person name="Workman M."/>
            <person name="Nielsen J."/>
        </authorList>
    </citation>
    <scope>NUCLEOTIDE SEQUENCE [LARGE SCALE GENOMIC DNA]</scope>
    <source>
        <strain evidence="2">IBT 4502</strain>
    </source>
</reference>
<dbReference type="AlphaFoldDB" id="A0A1V6N675"/>
<accession>A0A1V6N675</accession>
<organism evidence="1 2">
    <name type="scientific">Penicillium polonicum</name>
    <dbReference type="NCBI Taxonomy" id="60169"/>
    <lineage>
        <taxon>Eukaryota</taxon>
        <taxon>Fungi</taxon>
        <taxon>Dikarya</taxon>
        <taxon>Ascomycota</taxon>
        <taxon>Pezizomycotina</taxon>
        <taxon>Eurotiomycetes</taxon>
        <taxon>Eurotiomycetidae</taxon>
        <taxon>Eurotiales</taxon>
        <taxon>Aspergillaceae</taxon>
        <taxon>Penicillium</taxon>
    </lineage>
</organism>
<sequence length="158" mass="17939">MSSHTDLTSLHVGHKTTQLFARTETCPLKIRAFRIWHNTIYPLPVIVKSGHSTVSVPAITMSTTSEENLLVNEIDMAKEWEVQMFMIFGFNNHVYVQLIGDEIKTPPSPVYEDPQGSVRALLFKEGNKDKEICIMEAAIEACLDRRFQFGAAEAARRW</sequence>
<name>A0A1V6N675_PENPO</name>
<dbReference type="STRING" id="60169.A0A1V6N675"/>
<proteinExistence type="predicted"/>
<dbReference type="Proteomes" id="UP000191408">
    <property type="component" value="Unassembled WGS sequence"/>
</dbReference>
<keyword evidence="2" id="KW-1185">Reference proteome</keyword>
<comment type="caution">
    <text evidence="1">The sequence shown here is derived from an EMBL/GenBank/DDBJ whole genome shotgun (WGS) entry which is preliminary data.</text>
</comment>
<gene>
    <name evidence="1" type="ORF">PENPOL_c028G07608</name>
</gene>